<keyword evidence="6" id="KW-1185">Reference proteome</keyword>
<evidence type="ECO:0000259" key="4">
    <source>
        <dbReference type="PROSITE" id="PS50110"/>
    </source>
</evidence>
<evidence type="ECO:0000256" key="1">
    <source>
        <dbReference type="ARBA" id="ARBA00022553"/>
    </source>
</evidence>
<evidence type="ECO:0000256" key="2">
    <source>
        <dbReference type="ARBA" id="ARBA00023012"/>
    </source>
</evidence>
<reference evidence="5 6" key="1">
    <citation type="submission" date="2016-10" db="EMBL/GenBank/DDBJ databases">
        <authorList>
            <person name="de Groot N.N."/>
        </authorList>
    </citation>
    <scope>NUCLEOTIDE SEQUENCE [LARGE SCALE GENOMIC DNA]</scope>
    <source>
        <strain evidence="5 6">DSM 15269</strain>
    </source>
</reference>
<keyword evidence="1 3" id="KW-0597">Phosphoprotein</keyword>
<dbReference type="OrthoDB" id="9800029at2"/>
<feature type="modified residue" description="4-aspartylphosphate" evidence="3">
    <location>
        <position position="54"/>
    </location>
</feature>
<gene>
    <name evidence="5" type="ORF">SAMN04488516_1137</name>
</gene>
<dbReference type="SMART" id="SM00448">
    <property type="entry name" value="REC"/>
    <property type="match status" value="1"/>
</dbReference>
<dbReference type="InterPro" id="IPR011006">
    <property type="entry name" value="CheY-like_superfamily"/>
</dbReference>
<dbReference type="Proteomes" id="UP000199602">
    <property type="component" value="Unassembled WGS sequence"/>
</dbReference>
<dbReference type="RefSeq" id="WP_092066156.1">
    <property type="nucleotide sequence ID" value="NZ_FNIN01000013.1"/>
</dbReference>
<dbReference type="InterPro" id="IPR050595">
    <property type="entry name" value="Bact_response_regulator"/>
</dbReference>
<name>A0A1H0FL76_9BACT</name>
<evidence type="ECO:0000313" key="6">
    <source>
        <dbReference type="Proteomes" id="UP000199602"/>
    </source>
</evidence>
<dbReference type="GO" id="GO:0000160">
    <property type="term" value="P:phosphorelay signal transduction system"/>
    <property type="evidence" value="ECO:0007669"/>
    <property type="project" value="UniProtKB-KW"/>
</dbReference>
<dbReference type="PANTHER" id="PTHR44591">
    <property type="entry name" value="STRESS RESPONSE REGULATOR PROTEIN 1"/>
    <property type="match status" value="1"/>
</dbReference>
<proteinExistence type="predicted"/>
<feature type="domain" description="Response regulatory" evidence="4">
    <location>
        <begin position="5"/>
        <end position="119"/>
    </location>
</feature>
<dbReference type="SUPFAM" id="SSF52172">
    <property type="entry name" value="CheY-like"/>
    <property type="match status" value="1"/>
</dbReference>
<evidence type="ECO:0000313" key="5">
    <source>
        <dbReference type="EMBL" id="SDN95403.1"/>
    </source>
</evidence>
<dbReference type="InterPro" id="IPR001789">
    <property type="entry name" value="Sig_transdc_resp-reg_receiver"/>
</dbReference>
<keyword evidence="2" id="KW-0902">Two-component regulatory system</keyword>
<dbReference type="AlphaFoldDB" id="A0A1H0FL76"/>
<dbReference type="Gene3D" id="3.40.50.2300">
    <property type="match status" value="1"/>
</dbReference>
<accession>A0A1H0FL76</accession>
<evidence type="ECO:0000256" key="3">
    <source>
        <dbReference type="PROSITE-ProRule" id="PRU00169"/>
    </source>
</evidence>
<dbReference type="PANTHER" id="PTHR44591:SF14">
    <property type="entry name" value="PROTEIN PILG"/>
    <property type="match status" value="1"/>
</dbReference>
<dbReference type="EMBL" id="FNIN01000013">
    <property type="protein sequence ID" value="SDN95403.1"/>
    <property type="molecule type" value="Genomic_DNA"/>
</dbReference>
<sequence length="119" mass="13618">MIISTILIVDDEKDYLSALAERLELRGYLCLKSINGEQAIKIIKEKKPDLVLLDLKMPGISGIEVLKWIYENHPNLPVFIITGHGSTKEKELCLELGAKEYLNKPVDFQKLLQKIRELE</sequence>
<dbReference type="PROSITE" id="PS50110">
    <property type="entry name" value="RESPONSE_REGULATORY"/>
    <property type="match status" value="1"/>
</dbReference>
<protein>
    <submittedName>
        <fullName evidence="5">Response regulator receiver domain-containing protein</fullName>
    </submittedName>
</protein>
<organism evidence="5 6">
    <name type="scientific">Desulfonauticus submarinus</name>
    <dbReference type="NCBI Taxonomy" id="206665"/>
    <lineage>
        <taxon>Bacteria</taxon>
        <taxon>Pseudomonadati</taxon>
        <taxon>Thermodesulfobacteriota</taxon>
        <taxon>Desulfovibrionia</taxon>
        <taxon>Desulfovibrionales</taxon>
        <taxon>Desulfonauticaceae</taxon>
        <taxon>Desulfonauticus</taxon>
    </lineage>
</organism>
<dbReference type="Pfam" id="PF00072">
    <property type="entry name" value="Response_reg"/>
    <property type="match status" value="1"/>
</dbReference>
<dbReference type="STRING" id="206665.SAMN04488516_1137"/>